<organism evidence="3 4">
    <name type="scientific">Actinoplanes sandaracinus</name>
    <dbReference type="NCBI Taxonomy" id="3045177"/>
    <lineage>
        <taxon>Bacteria</taxon>
        <taxon>Bacillati</taxon>
        <taxon>Actinomycetota</taxon>
        <taxon>Actinomycetes</taxon>
        <taxon>Micromonosporales</taxon>
        <taxon>Micromonosporaceae</taxon>
        <taxon>Actinoplanes</taxon>
    </lineage>
</organism>
<gene>
    <name evidence="3" type="ORF">QLQ12_04495</name>
</gene>
<name>A0ABT6WDP2_9ACTN</name>
<keyword evidence="4" id="KW-1185">Reference proteome</keyword>
<evidence type="ECO:0000256" key="2">
    <source>
        <dbReference type="SAM" id="SignalP"/>
    </source>
</evidence>
<dbReference type="InterPro" id="IPR029046">
    <property type="entry name" value="LolA/LolB/LppX"/>
</dbReference>
<sequence>MRFQRLAAATVTIAAIIGLSGCASGSTGPTASTGSTGAAPAPSASVTPVGDPLAEFITAAKTLEKETMRFSMTMPGGIDASGSFDLPGSKADMTMTMGAEKFAMRLIGKTLYMKYDTEWMSLDVSKLPANSPMNPSNMAANTEFYTEAATNVQRTGDSFKGTLDIAKSPTADAESLKALGGKSTEVPFTAEVDDKGRLIEMTIDMTQLAPAAGKMTAKYYDFGTKVVVKAPPASQVKPMPKEMLKILAAQGKTTKA</sequence>
<evidence type="ECO:0000313" key="4">
    <source>
        <dbReference type="Proteomes" id="UP001241758"/>
    </source>
</evidence>
<comment type="caution">
    <text evidence="3">The sequence shown here is derived from an EMBL/GenBank/DDBJ whole genome shotgun (WGS) entry which is preliminary data.</text>
</comment>
<evidence type="ECO:0000313" key="3">
    <source>
        <dbReference type="EMBL" id="MDI6097858.1"/>
    </source>
</evidence>
<evidence type="ECO:0008006" key="5">
    <source>
        <dbReference type="Google" id="ProtNLM"/>
    </source>
</evidence>
<dbReference type="PROSITE" id="PS51257">
    <property type="entry name" value="PROKAR_LIPOPROTEIN"/>
    <property type="match status" value="1"/>
</dbReference>
<dbReference type="EMBL" id="JASCTH010000002">
    <property type="protein sequence ID" value="MDI6097858.1"/>
    <property type="molecule type" value="Genomic_DNA"/>
</dbReference>
<reference evidence="3 4" key="1">
    <citation type="submission" date="2023-05" db="EMBL/GenBank/DDBJ databases">
        <title>Actinoplanes sp. NEAU-A12 genome sequencing.</title>
        <authorList>
            <person name="Wang Z.-S."/>
        </authorList>
    </citation>
    <scope>NUCLEOTIDE SEQUENCE [LARGE SCALE GENOMIC DNA]</scope>
    <source>
        <strain evidence="3 4">NEAU-A12</strain>
    </source>
</reference>
<proteinExistence type="predicted"/>
<dbReference type="SUPFAM" id="SSF89392">
    <property type="entry name" value="Prokaryotic lipoproteins and lipoprotein localization factors"/>
    <property type="match status" value="1"/>
</dbReference>
<accession>A0ABT6WDP2</accession>
<protein>
    <recommendedName>
        <fullName evidence="5">LppX_LprAFG lipoprotein</fullName>
    </recommendedName>
</protein>
<keyword evidence="2" id="KW-0732">Signal</keyword>
<dbReference type="RefSeq" id="WP_282757258.1">
    <property type="nucleotide sequence ID" value="NZ_JASCTH010000002.1"/>
</dbReference>
<feature type="region of interest" description="Disordered" evidence="1">
    <location>
        <begin position="27"/>
        <end position="47"/>
    </location>
</feature>
<feature type="signal peptide" evidence="2">
    <location>
        <begin position="1"/>
        <end position="25"/>
    </location>
</feature>
<dbReference type="Proteomes" id="UP001241758">
    <property type="component" value="Unassembled WGS sequence"/>
</dbReference>
<dbReference type="Gene3D" id="2.50.20.20">
    <property type="match status" value="1"/>
</dbReference>
<feature type="chain" id="PRO_5046627259" description="LppX_LprAFG lipoprotein" evidence="2">
    <location>
        <begin position="26"/>
        <end position="256"/>
    </location>
</feature>
<evidence type="ECO:0000256" key="1">
    <source>
        <dbReference type="SAM" id="MobiDB-lite"/>
    </source>
</evidence>